<evidence type="ECO:0000256" key="2">
    <source>
        <dbReference type="ARBA" id="ARBA00022723"/>
    </source>
</evidence>
<evidence type="ECO:0000256" key="1">
    <source>
        <dbReference type="ARBA" id="ARBA00022714"/>
    </source>
</evidence>
<dbReference type="PANTHER" id="PTHR46491:SF3">
    <property type="entry name" value="CDGSH IRON-SULFUR DOMAIN-CONTAINING PROTEIN 3, MITOCHONDRIAL"/>
    <property type="match status" value="1"/>
</dbReference>
<keyword evidence="3" id="KW-0408">Iron</keyword>
<keyword evidence="2" id="KW-0479">Metal-binding</keyword>
<keyword evidence="4" id="KW-0411">Iron-sulfur</keyword>
<gene>
    <name evidence="6" type="ORF">C7443_112101</name>
</gene>
<feature type="domain" description="Iron-binding zinc finger CDGSH type" evidence="5">
    <location>
        <begin position="8"/>
        <end position="42"/>
    </location>
</feature>
<feature type="domain" description="Iron-binding zinc finger CDGSH type" evidence="5">
    <location>
        <begin position="44"/>
        <end position="81"/>
    </location>
</feature>
<dbReference type="SMART" id="SM00704">
    <property type="entry name" value="ZnF_CDGSH"/>
    <property type="match status" value="2"/>
</dbReference>
<accession>A0A317MR69</accession>
<dbReference type="Proteomes" id="UP000246569">
    <property type="component" value="Unassembled WGS sequence"/>
</dbReference>
<proteinExistence type="predicted"/>
<dbReference type="GO" id="GO:0046872">
    <property type="term" value="F:metal ion binding"/>
    <property type="evidence" value="ECO:0007669"/>
    <property type="project" value="UniProtKB-KW"/>
</dbReference>
<reference evidence="6 7" key="1">
    <citation type="submission" date="2018-05" db="EMBL/GenBank/DDBJ databases">
        <title>Genomic Encyclopedia of Type Strains, Phase IV (KMG-IV): sequencing the most valuable type-strain genomes for metagenomic binning, comparative biology and taxonomic classification.</title>
        <authorList>
            <person name="Goeker M."/>
        </authorList>
    </citation>
    <scope>NUCLEOTIDE SEQUENCE [LARGE SCALE GENOMIC DNA]</scope>
    <source>
        <strain evidence="6 7">DSM 23606</strain>
    </source>
</reference>
<keyword evidence="7" id="KW-1185">Reference proteome</keyword>
<keyword evidence="1" id="KW-0001">2Fe-2S</keyword>
<name>A0A317MR69_9GAMM</name>
<evidence type="ECO:0000313" key="7">
    <source>
        <dbReference type="Proteomes" id="UP000246569"/>
    </source>
</evidence>
<dbReference type="EMBL" id="QGTJ01000012">
    <property type="protein sequence ID" value="PWV59102.1"/>
    <property type="molecule type" value="Genomic_DNA"/>
</dbReference>
<evidence type="ECO:0000256" key="3">
    <source>
        <dbReference type="ARBA" id="ARBA00023004"/>
    </source>
</evidence>
<evidence type="ECO:0000259" key="5">
    <source>
        <dbReference type="SMART" id="SM00704"/>
    </source>
</evidence>
<dbReference type="Gene3D" id="3.40.5.90">
    <property type="entry name" value="CDGSH iron-sulfur domain, mitoNEET-type"/>
    <property type="match status" value="2"/>
</dbReference>
<dbReference type="PANTHER" id="PTHR46491">
    <property type="entry name" value="CDGSH IRON SULFUR DOMAIN PROTEIN HOMOLOG"/>
    <property type="match status" value="1"/>
</dbReference>
<evidence type="ECO:0000256" key="4">
    <source>
        <dbReference type="ARBA" id="ARBA00023014"/>
    </source>
</evidence>
<evidence type="ECO:0000313" key="6">
    <source>
        <dbReference type="EMBL" id="PWV59102.1"/>
    </source>
</evidence>
<dbReference type="InterPro" id="IPR018967">
    <property type="entry name" value="FeS-contain_CDGSH-typ"/>
</dbReference>
<dbReference type="GO" id="GO:0051537">
    <property type="term" value="F:2 iron, 2 sulfur cluster binding"/>
    <property type="evidence" value="ECO:0007669"/>
    <property type="project" value="UniProtKB-KW"/>
</dbReference>
<dbReference type="InterPro" id="IPR052950">
    <property type="entry name" value="CISD"/>
</dbReference>
<organism evidence="6 7">
    <name type="scientific">Plasticicumulans acidivorans</name>
    <dbReference type="NCBI Taxonomy" id="886464"/>
    <lineage>
        <taxon>Bacteria</taxon>
        <taxon>Pseudomonadati</taxon>
        <taxon>Pseudomonadota</taxon>
        <taxon>Gammaproteobacteria</taxon>
        <taxon>Candidatus Competibacteraceae</taxon>
        <taxon>Plasticicumulans</taxon>
    </lineage>
</organism>
<sequence length="81" mass="8763">MKLFERGKPWILQGMPGETVSICQCGESADPPRCDGSQPRCRQGGALEQVFAADGQLWLCGCGHSARLPLCDGSHKAFRNT</sequence>
<dbReference type="Pfam" id="PF09360">
    <property type="entry name" value="zf-CDGSH"/>
    <property type="match status" value="1"/>
</dbReference>
<dbReference type="OrthoDB" id="9795032at2"/>
<dbReference type="RefSeq" id="WP_110019932.1">
    <property type="nucleotide sequence ID" value="NZ_QGTJ01000012.1"/>
</dbReference>
<dbReference type="AlphaFoldDB" id="A0A317MR69"/>
<dbReference type="GO" id="GO:0005737">
    <property type="term" value="C:cytoplasm"/>
    <property type="evidence" value="ECO:0007669"/>
    <property type="project" value="UniProtKB-ARBA"/>
</dbReference>
<protein>
    <submittedName>
        <fullName evidence="6">Iron-binding CDGSH zinc finger protein</fullName>
    </submittedName>
</protein>
<comment type="caution">
    <text evidence="6">The sequence shown here is derived from an EMBL/GenBank/DDBJ whole genome shotgun (WGS) entry which is preliminary data.</text>
</comment>
<dbReference type="InterPro" id="IPR042216">
    <property type="entry name" value="MitoNEET_CISD"/>
</dbReference>